<accession>A0A2T3BDF5</accession>
<keyword evidence="1" id="KW-0732">Signal</keyword>
<keyword evidence="3" id="KW-1185">Reference proteome</keyword>
<evidence type="ECO:0000256" key="1">
    <source>
        <dbReference type="SAM" id="SignalP"/>
    </source>
</evidence>
<sequence length="75" mass="8246">MGGSRSSPSSLFLILPLPPLFFPVPPPWKHTQSFQNIQQCPATCSIFVHLLRAGLGTLVARSSPASQPSRHKYFL</sequence>
<protein>
    <recommendedName>
        <fullName evidence="4">Secreted protein</fullName>
    </recommendedName>
</protein>
<dbReference type="GeneID" id="36571309"/>
<proteinExistence type="predicted"/>
<feature type="signal peptide" evidence="1">
    <location>
        <begin position="1"/>
        <end position="23"/>
    </location>
</feature>
<reference evidence="2 3" key="1">
    <citation type="journal article" date="2018" name="New Phytol.">
        <title>Comparative genomics and transcriptomics depict ericoid mycorrhizal fungi as versatile saprotrophs and plant mutualists.</title>
        <authorList>
            <person name="Martino E."/>
            <person name="Morin E."/>
            <person name="Grelet G.A."/>
            <person name="Kuo A."/>
            <person name="Kohler A."/>
            <person name="Daghino S."/>
            <person name="Barry K.W."/>
            <person name="Cichocki N."/>
            <person name="Clum A."/>
            <person name="Dockter R.B."/>
            <person name="Hainaut M."/>
            <person name="Kuo R.C."/>
            <person name="LaButti K."/>
            <person name="Lindahl B.D."/>
            <person name="Lindquist E.A."/>
            <person name="Lipzen A."/>
            <person name="Khouja H.R."/>
            <person name="Magnuson J."/>
            <person name="Murat C."/>
            <person name="Ohm R.A."/>
            <person name="Singer S.W."/>
            <person name="Spatafora J.W."/>
            <person name="Wang M."/>
            <person name="Veneault-Fourrey C."/>
            <person name="Henrissat B."/>
            <person name="Grigoriev I.V."/>
            <person name="Martin F.M."/>
            <person name="Perotto S."/>
        </authorList>
    </citation>
    <scope>NUCLEOTIDE SEQUENCE [LARGE SCALE GENOMIC DNA]</scope>
    <source>
        <strain evidence="2 3">ATCC 22711</strain>
    </source>
</reference>
<evidence type="ECO:0008006" key="4">
    <source>
        <dbReference type="Google" id="ProtNLM"/>
    </source>
</evidence>
<dbReference type="AlphaFoldDB" id="A0A2T3BDF5"/>
<organism evidence="2 3">
    <name type="scientific">Amorphotheca resinae ATCC 22711</name>
    <dbReference type="NCBI Taxonomy" id="857342"/>
    <lineage>
        <taxon>Eukaryota</taxon>
        <taxon>Fungi</taxon>
        <taxon>Dikarya</taxon>
        <taxon>Ascomycota</taxon>
        <taxon>Pezizomycotina</taxon>
        <taxon>Leotiomycetes</taxon>
        <taxon>Helotiales</taxon>
        <taxon>Amorphothecaceae</taxon>
        <taxon>Amorphotheca</taxon>
    </lineage>
</organism>
<dbReference type="InParanoid" id="A0A2T3BDF5"/>
<gene>
    <name evidence="2" type="ORF">M430DRAFT_153623</name>
</gene>
<evidence type="ECO:0000313" key="3">
    <source>
        <dbReference type="Proteomes" id="UP000241818"/>
    </source>
</evidence>
<feature type="chain" id="PRO_5015554754" description="Secreted protein" evidence="1">
    <location>
        <begin position="24"/>
        <end position="75"/>
    </location>
</feature>
<dbReference type="EMBL" id="KZ679006">
    <property type="protein sequence ID" value="PSS27402.1"/>
    <property type="molecule type" value="Genomic_DNA"/>
</dbReference>
<dbReference type="Proteomes" id="UP000241818">
    <property type="component" value="Unassembled WGS sequence"/>
</dbReference>
<dbReference type="RefSeq" id="XP_024724927.1">
    <property type="nucleotide sequence ID" value="XM_024863228.1"/>
</dbReference>
<evidence type="ECO:0000313" key="2">
    <source>
        <dbReference type="EMBL" id="PSS27402.1"/>
    </source>
</evidence>
<name>A0A2T3BDF5_AMORE</name>